<dbReference type="SMART" id="SM00345">
    <property type="entry name" value="HTH_GNTR"/>
    <property type="match status" value="1"/>
</dbReference>
<dbReference type="Proteomes" id="UP000510682">
    <property type="component" value="Chromosome"/>
</dbReference>
<dbReference type="PANTHER" id="PTHR43537:SF24">
    <property type="entry name" value="GLUCONATE OPERON TRANSCRIPTIONAL REPRESSOR"/>
    <property type="match status" value="1"/>
</dbReference>
<dbReference type="SUPFAM" id="SSF46785">
    <property type="entry name" value="Winged helix' DNA-binding domain"/>
    <property type="match status" value="1"/>
</dbReference>
<evidence type="ECO:0000313" key="6">
    <source>
        <dbReference type="Proteomes" id="UP000510682"/>
    </source>
</evidence>
<evidence type="ECO:0000256" key="2">
    <source>
        <dbReference type="ARBA" id="ARBA00023125"/>
    </source>
</evidence>
<dbReference type="Gene3D" id="1.20.120.530">
    <property type="entry name" value="GntR ligand-binding domain-like"/>
    <property type="match status" value="1"/>
</dbReference>
<evidence type="ECO:0000313" key="5">
    <source>
        <dbReference type="EMBL" id="QLL06949.1"/>
    </source>
</evidence>
<dbReference type="Pfam" id="PF00392">
    <property type="entry name" value="GntR"/>
    <property type="match status" value="1"/>
</dbReference>
<dbReference type="EMBL" id="CP059165">
    <property type="protein sequence ID" value="QLL06949.1"/>
    <property type="molecule type" value="Genomic_DNA"/>
</dbReference>
<keyword evidence="3" id="KW-0804">Transcription</keyword>
<reference evidence="6" key="1">
    <citation type="submission" date="2020-07" db="EMBL/GenBank/DDBJ databases">
        <title>Description of Mycobacterium gordonae subsp. intergordonae subsp.nov. and Mycobacterium gordonae subsp. gordonae subsp. nov.</title>
        <authorList>
            <person name="Yu X."/>
        </authorList>
    </citation>
    <scope>NUCLEOTIDE SEQUENCE [LARGE SCALE GENOMIC DNA]</scope>
    <source>
        <strain evidence="6">24</strain>
    </source>
</reference>
<organism evidence="5 6">
    <name type="scientific">Mycobacterium vicinigordonae</name>
    <dbReference type="NCBI Taxonomy" id="1719132"/>
    <lineage>
        <taxon>Bacteria</taxon>
        <taxon>Bacillati</taxon>
        <taxon>Actinomycetota</taxon>
        <taxon>Actinomycetes</taxon>
        <taxon>Mycobacteriales</taxon>
        <taxon>Mycobacteriaceae</taxon>
        <taxon>Mycobacterium</taxon>
    </lineage>
</organism>
<reference evidence="5 6" key="2">
    <citation type="submission" date="2020-07" db="EMBL/GenBank/DDBJ databases">
        <authorList>
            <person name="Yu X."/>
        </authorList>
    </citation>
    <scope>NUCLEOTIDE SEQUENCE [LARGE SCALE GENOMIC DNA]</scope>
    <source>
        <strain evidence="6">24</strain>
    </source>
</reference>
<dbReference type="GO" id="GO:0003700">
    <property type="term" value="F:DNA-binding transcription factor activity"/>
    <property type="evidence" value="ECO:0007669"/>
    <property type="project" value="InterPro"/>
</dbReference>
<evidence type="ECO:0000256" key="1">
    <source>
        <dbReference type="ARBA" id="ARBA00023015"/>
    </source>
</evidence>
<dbReference type="AlphaFoldDB" id="A0A7D6DYN7"/>
<reference evidence="6" key="3">
    <citation type="submission" date="2023-07" db="EMBL/GenBank/DDBJ databases">
        <title>Description of Mycobacterium gordonae subsp. intergordonae subsp.nov. and Mycobacterium gordonae subsp. gordonae subsp. nov.</title>
        <authorList>
            <person name="Huang H."/>
        </authorList>
    </citation>
    <scope>NUCLEOTIDE SEQUENCE [LARGE SCALE GENOMIC DNA]</scope>
    <source>
        <strain evidence="6">24</strain>
    </source>
</reference>
<feature type="domain" description="HTH gntR-type" evidence="4">
    <location>
        <begin position="9"/>
        <end position="75"/>
    </location>
</feature>
<proteinExistence type="predicted"/>
<dbReference type="PROSITE" id="PS50949">
    <property type="entry name" value="HTH_GNTR"/>
    <property type="match status" value="1"/>
</dbReference>
<dbReference type="InterPro" id="IPR011711">
    <property type="entry name" value="GntR_C"/>
</dbReference>
<dbReference type="PRINTS" id="PR00035">
    <property type="entry name" value="HTHGNTR"/>
</dbReference>
<evidence type="ECO:0000256" key="3">
    <source>
        <dbReference type="ARBA" id="ARBA00023163"/>
    </source>
</evidence>
<keyword evidence="2" id="KW-0238">DNA-binding</keyword>
<dbReference type="Gene3D" id="1.10.10.10">
    <property type="entry name" value="Winged helix-like DNA-binding domain superfamily/Winged helix DNA-binding domain"/>
    <property type="match status" value="1"/>
</dbReference>
<gene>
    <name evidence="5" type="ORF">H0P51_25225</name>
</gene>
<dbReference type="PANTHER" id="PTHR43537">
    <property type="entry name" value="TRANSCRIPTIONAL REGULATOR, GNTR FAMILY"/>
    <property type="match status" value="1"/>
</dbReference>
<dbReference type="CDD" id="cd07377">
    <property type="entry name" value="WHTH_GntR"/>
    <property type="match status" value="1"/>
</dbReference>
<dbReference type="InterPro" id="IPR036390">
    <property type="entry name" value="WH_DNA-bd_sf"/>
</dbReference>
<dbReference type="InterPro" id="IPR000524">
    <property type="entry name" value="Tscrpt_reg_HTH_GntR"/>
</dbReference>
<protein>
    <submittedName>
        <fullName evidence="5">FadR family transcriptional regulator</fullName>
    </submittedName>
</protein>
<keyword evidence="1" id="KW-0805">Transcription regulation</keyword>
<keyword evidence="6" id="KW-1185">Reference proteome</keyword>
<name>A0A7D6DYN7_9MYCO</name>
<dbReference type="RefSeq" id="WP_180915525.1">
    <property type="nucleotide sequence ID" value="NZ_CP059165.1"/>
</dbReference>
<dbReference type="KEGG" id="mgor:H0P51_25225"/>
<accession>A0A7D6DYN7</accession>
<dbReference type="Pfam" id="PF07729">
    <property type="entry name" value="FCD"/>
    <property type="match status" value="1"/>
</dbReference>
<dbReference type="GO" id="GO:0003677">
    <property type="term" value="F:DNA binding"/>
    <property type="evidence" value="ECO:0007669"/>
    <property type="project" value="UniProtKB-KW"/>
</dbReference>
<sequence length="232" mass="24918">MAWRPVGAVPLSEQVHHQLLNAILEGTLHGTLPPERELAASFQVNRHVIREAVKRLQQAKLVEVNQGGATRVLSVTDHARLDLLPDVIVREGVLDPGVARAVLELRSCVGADAARLCALRSSGVAEQLMRHIPASTTSVADLEAGNLEFWSAIIDGSHNLAYRLALNTLMAVIDTIRRAAGGAQIMDALHREYRQAEQMALLATAIGDGDAQAARRIAAEFLDAVLSAPELA</sequence>
<evidence type="ECO:0000259" key="4">
    <source>
        <dbReference type="PROSITE" id="PS50949"/>
    </source>
</evidence>
<dbReference type="InterPro" id="IPR036388">
    <property type="entry name" value="WH-like_DNA-bd_sf"/>
</dbReference>
<dbReference type="SMART" id="SM00895">
    <property type="entry name" value="FCD"/>
    <property type="match status" value="1"/>
</dbReference>
<dbReference type="SUPFAM" id="SSF48008">
    <property type="entry name" value="GntR ligand-binding domain-like"/>
    <property type="match status" value="1"/>
</dbReference>
<dbReference type="InterPro" id="IPR008920">
    <property type="entry name" value="TF_FadR/GntR_C"/>
</dbReference>